<protein>
    <submittedName>
        <fullName evidence="2">Uncharacterized protein</fullName>
    </submittedName>
</protein>
<keyword evidence="1" id="KW-1133">Transmembrane helix</keyword>
<name>A0ABW5IH64_9BACT</name>
<keyword evidence="1" id="KW-0472">Membrane</keyword>
<organism evidence="2 3">
    <name type="scientific">Pontibacter locisalis</name>
    <dbReference type="NCBI Taxonomy" id="1719035"/>
    <lineage>
        <taxon>Bacteria</taxon>
        <taxon>Pseudomonadati</taxon>
        <taxon>Bacteroidota</taxon>
        <taxon>Cytophagia</taxon>
        <taxon>Cytophagales</taxon>
        <taxon>Hymenobacteraceae</taxon>
        <taxon>Pontibacter</taxon>
    </lineage>
</organism>
<dbReference type="EMBL" id="JBHULU010000003">
    <property type="protein sequence ID" value="MFD2512745.1"/>
    <property type="molecule type" value="Genomic_DNA"/>
</dbReference>
<keyword evidence="1" id="KW-0812">Transmembrane</keyword>
<evidence type="ECO:0000313" key="2">
    <source>
        <dbReference type="EMBL" id="MFD2512745.1"/>
    </source>
</evidence>
<dbReference type="Proteomes" id="UP001597544">
    <property type="component" value="Unassembled WGS sequence"/>
</dbReference>
<gene>
    <name evidence="2" type="ORF">ACFSRY_02595</name>
</gene>
<evidence type="ECO:0000256" key="1">
    <source>
        <dbReference type="SAM" id="Phobius"/>
    </source>
</evidence>
<accession>A0ABW5IH64</accession>
<proteinExistence type="predicted"/>
<sequence>MLKPRRDRPTRKNPAQKFVRIFTLLMTLLYVALGLFLIFIDEGQLNLNLPDEVRIVLGGILILYGAARFIRVYQLNKRSKNRIDED</sequence>
<feature type="transmembrane region" description="Helical" evidence="1">
    <location>
        <begin position="21"/>
        <end position="40"/>
    </location>
</feature>
<evidence type="ECO:0000313" key="3">
    <source>
        <dbReference type="Proteomes" id="UP001597544"/>
    </source>
</evidence>
<comment type="caution">
    <text evidence="2">The sequence shown here is derived from an EMBL/GenBank/DDBJ whole genome shotgun (WGS) entry which is preliminary data.</text>
</comment>
<feature type="transmembrane region" description="Helical" evidence="1">
    <location>
        <begin position="55"/>
        <end position="73"/>
    </location>
</feature>
<keyword evidence="3" id="KW-1185">Reference proteome</keyword>
<reference evidence="3" key="1">
    <citation type="journal article" date="2019" name="Int. J. Syst. Evol. Microbiol.">
        <title>The Global Catalogue of Microorganisms (GCM) 10K type strain sequencing project: providing services to taxonomists for standard genome sequencing and annotation.</title>
        <authorList>
            <consortium name="The Broad Institute Genomics Platform"/>
            <consortium name="The Broad Institute Genome Sequencing Center for Infectious Disease"/>
            <person name="Wu L."/>
            <person name="Ma J."/>
        </authorList>
    </citation>
    <scope>NUCLEOTIDE SEQUENCE [LARGE SCALE GENOMIC DNA]</scope>
    <source>
        <strain evidence="3">KCTC 42498</strain>
    </source>
</reference>
<dbReference type="RefSeq" id="WP_377503165.1">
    <property type="nucleotide sequence ID" value="NZ_JBHULU010000003.1"/>
</dbReference>